<reference evidence="2 3" key="1">
    <citation type="journal article" date="2024" name="IMA Fungus">
        <title>IMA Genome - F19 : A genome assembly and annotation guide to empower mycologists, including annotated draft genome sequences of Ceratocystis pirilliformis, Diaporthe australafricana, Fusarium ophioides, Paecilomyces lecythidis, and Sporothrix stenoceras.</title>
        <authorList>
            <person name="Aylward J."/>
            <person name="Wilson A.M."/>
            <person name="Visagie C.M."/>
            <person name="Spraker J."/>
            <person name="Barnes I."/>
            <person name="Buitendag C."/>
            <person name="Ceriani C."/>
            <person name="Del Mar Angel L."/>
            <person name="du Plessis D."/>
            <person name="Fuchs T."/>
            <person name="Gasser K."/>
            <person name="Kramer D."/>
            <person name="Li W."/>
            <person name="Munsamy K."/>
            <person name="Piso A."/>
            <person name="Price J.L."/>
            <person name="Sonnekus B."/>
            <person name="Thomas C."/>
            <person name="van der Nest A."/>
            <person name="van Dijk A."/>
            <person name="van Heerden A."/>
            <person name="van Vuuren N."/>
            <person name="Yilmaz N."/>
            <person name="Duong T.A."/>
            <person name="van der Merwe N.A."/>
            <person name="Wingfield M.J."/>
            <person name="Wingfield B.D."/>
        </authorList>
    </citation>
    <scope>NUCLEOTIDE SEQUENCE [LARGE SCALE GENOMIC DNA]</scope>
    <source>
        <strain evidence="2 3">CMW 18167</strain>
    </source>
</reference>
<evidence type="ECO:0000256" key="1">
    <source>
        <dbReference type="SAM" id="MobiDB-lite"/>
    </source>
</evidence>
<organism evidence="2 3">
    <name type="scientific">Paecilomyces lecythidis</name>
    <dbReference type="NCBI Taxonomy" id="3004212"/>
    <lineage>
        <taxon>Eukaryota</taxon>
        <taxon>Fungi</taxon>
        <taxon>Dikarya</taxon>
        <taxon>Ascomycota</taxon>
        <taxon>Pezizomycotina</taxon>
        <taxon>Eurotiomycetes</taxon>
        <taxon>Eurotiomycetidae</taxon>
        <taxon>Eurotiales</taxon>
        <taxon>Thermoascaceae</taxon>
        <taxon>Paecilomyces</taxon>
    </lineage>
</organism>
<feature type="compositionally biased region" description="Pro residues" evidence="1">
    <location>
        <begin position="34"/>
        <end position="48"/>
    </location>
</feature>
<keyword evidence="3" id="KW-1185">Reference proteome</keyword>
<gene>
    <name evidence="2" type="ORF">Plec18167_000071</name>
</gene>
<accession>A0ABR3YD01</accession>
<protein>
    <submittedName>
        <fullName evidence="2">Uncharacterized protein</fullName>
    </submittedName>
</protein>
<evidence type="ECO:0000313" key="2">
    <source>
        <dbReference type="EMBL" id="KAL1886142.1"/>
    </source>
</evidence>
<comment type="caution">
    <text evidence="2">The sequence shown here is derived from an EMBL/GenBank/DDBJ whole genome shotgun (WGS) entry which is preliminary data.</text>
</comment>
<sequence length="266" mass="28388">MAPPRRYITLDGQPPLGGLPPNVAAAMQQRARESPPPYTAAPTPPAAQPQPQRGHPVVISIPEATVCYVPRPVIGTIPGWQPWAPLATSIAASTPANSPNCSCHNAEPPKQPPAVSNNPPFPPGANIPGSTDNPLTLSSGAGYIFPTNHTTIHLIEPNFLHFAHPPSPFKWRVYKVPTTLSLSELIEKVCVVDCPAGKTAVKGVVECIELGDGCWLRGPEYWMGKGKGEANAMKEKVKKTVGSIGWDEKRGSVAKPVWLAVVVEYV</sequence>
<feature type="region of interest" description="Disordered" evidence="1">
    <location>
        <begin position="1"/>
        <end position="54"/>
    </location>
</feature>
<dbReference type="EMBL" id="JAVDPF010000001">
    <property type="protein sequence ID" value="KAL1886142.1"/>
    <property type="molecule type" value="Genomic_DNA"/>
</dbReference>
<evidence type="ECO:0000313" key="3">
    <source>
        <dbReference type="Proteomes" id="UP001583193"/>
    </source>
</evidence>
<proteinExistence type="predicted"/>
<name>A0ABR3YD01_9EURO</name>
<dbReference type="Proteomes" id="UP001583193">
    <property type="component" value="Unassembled WGS sequence"/>
</dbReference>
<feature type="region of interest" description="Disordered" evidence="1">
    <location>
        <begin position="97"/>
        <end position="133"/>
    </location>
</feature>